<proteinExistence type="predicted"/>
<gene>
    <name evidence="1" type="ORF">HT99x_00624</name>
</gene>
<name>A0A0Q9YN37_9GAMM</name>
<dbReference type="AlphaFoldDB" id="A0A0Q9YN37"/>
<dbReference type="STRING" id="295108.HT99x_00624"/>
<protein>
    <recommendedName>
        <fullName evidence="2">CheW-like domain protein</fullName>
    </recommendedName>
</protein>
<evidence type="ECO:0000313" key="1">
    <source>
        <dbReference type="EMBL" id="KRG22205.1"/>
    </source>
</evidence>
<evidence type="ECO:0008006" key="2">
    <source>
        <dbReference type="Google" id="ProtNLM"/>
    </source>
</evidence>
<reference evidence="1" key="1">
    <citation type="submission" date="2015-09" db="EMBL/GenBank/DDBJ databases">
        <title>Draft Genome Sequences of Two Novel Amoeba-resistant Intranuclear Bacteria, Candidatus Berkiella cookevillensis and Candidatus Berkiella aquae.</title>
        <authorList>
            <person name="Mehari Y.T."/>
            <person name="Arivett B.A."/>
            <person name="Farone A.L."/>
            <person name="Gunderson J.H."/>
            <person name="Farone M.B."/>
        </authorList>
    </citation>
    <scope>NUCLEOTIDE SEQUENCE [LARGE SCALE GENOMIC DNA]</scope>
    <source>
        <strain evidence="1">HT99</strain>
    </source>
</reference>
<sequence length="152" mass="17110">MVMSMIDCNILAFKGNYYLLPTLAIAQAIILPGEYNVNIHSPFLGFYDWQNLKVPIVTFDLLPVQGKLRQPKIAILHGLPQNGNLSILATLFDGRARRIQLNEENLIWADESQMLATVTIQKENIDVVIVDLQKLSMQANQLAMMSVTQITK</sequence>
<organism evidence="1">
    <name type="scientific">Candidatus Berkiella aquae</name>
    <dbReference type="NCBI Taxonomy" id="295108"/>
    <lineage>
        <taxon>Bacteria</taxon>
        <taxon>Pseudomonadati</taxon>
        <taxon>Pseudomonadota</taxon>
        <taxon>Gammaproteobacteria</taxon>
        <taxon>Candidatus Berkiellales</taxon>
        <taxon>Candidatus Berkiellaceae</taxon>
        <taxon>Candidatus Berkiella</taxon>
    </lineage>
</organism>
<dbReference type="EMBL" id="LKAJ01000002">
    <property type="protein sequence ID" value="KRG22205.1"/>
    <property type="molecule type" value="Genomic_DNA"/>
</dbReference>
<accession>A0A0Q9YN37</accession>
<comment type="caution">
    <text evidence="1">The sequence shown here is derived from an EMBL/GenBank/DDBJ whole genome shotgun (WGS) entry which is preliminary data.</text>
</comment>